<evidence type="ECO:0000256" key="1">
    <source>
        <dbReference type="ARBA" id="ARBA00022997"/>
    </source>
</evidence>
<feature type="transmembrane region" description="Helical" evidence="3">
    <location>
        <begin position="24"/>
        <end position="43"/>
    </location>
</feature>
<sequence>MKGAESLPQHAAGDQRRLAPIKRIAAILFLSLLLLTYILQPLWQQLPNVKIPSCLHGHKTIEQRVKRILTKTPLIDGHNDLPILLREIYNNHIYNASFTKPFEEGGLMGHVDIPRLRAGHNGGAFWSVFWPCPANGTDYSDANYASTVQSTYQQIDLINRLKSAYPDVFALRAGDSSTALTSFKNGQLISPLGIEGLHQIGNSPSNLRVYYELGVRYATLTHNCGNRYADAALWENPLHKAPAVWKGVSPPGQDLVREMNRLGMIVDLSHTSVDTMVDVLGGNPEKWTGSRAPVIFSHSSAFSVCPHPRNVPDHVLRLVKERNSLVMVNFSPDFVSCKESGREDGLPDFDEENATLEHVVDHIVYIGELIGYDHVGLGSDFDGIPSTPRGLDDVSKFPDLVAELLRRGVSDKDAAKVVGGNLLRVWKAVDAVAKKLKKEGVPILEDELEPLTEQVVMLDV</sequence>
<dbReference type="GO" id="GO:0070573">
    <property type="term" value="F:metallodipeptidase activity"/>
    <property type="evidence" value="ECO:0007669"/>
    <property type="project" value="InterPro"/>
</dbReference>
<protein>
    <recommendedName>
        <fullName evidence="2">Dipeptidase</fullName>
        <ecNumber evidence="2">3.4.13.19</ecNumber>
    </recommendedName>
</protein>
<evidence type="ECO:0000313" key="5">
    <source>
        <dbReference type="Proteomes" id="UP000275385"/>
    </source>
</evidence>
<organism evidence="4 5">
    <name type="scientific">Coniochaeta pulveracea</name>
    <dbReference type="NCBI Taxonomy" id="177199"/>
    <lineage>
        <taxon>Eukaryota</taxon>
        <taxon>Fungi</taxon>
        <taxon>Dikarya</taxon>
        <taxon>Ascomycota</taxon>
        <taxon>Pezizomycotina</taxon>
        <taxon>Sordariomycetes</taxon>
        <taxon>Sordariomycetidae</taxon>
        <taxon>Coniochaetales</taxon>
        <taxon>Coniochaetaceae</taxon>
        <taxon>Coniochaeta</taxon>
    </lineage>
</organism>
<keyword evidence="3" id="KW-1133">Transmembrane helix</keyword>
<dbReference type="InterPro" id="IPR008257">
    <property type="entry name" value="Pept_M19"/>
</dbReference>
<dbReference type="Gene3D" id="3.20.20.140">
    <property type="entry name" value="Metal-dependent hydrolases"/>
    <property type="match status" value="1"/>
</dbReference>
<dbReference type="OrthoDB" id="445695at2759"/>
<dbReference type="Proteomes" id="UP000275385">
    <property type="component" value="Unassembled WGS sequence"/>
</dbReference>
<keyword evidence="5" id="KW-1185">Reference proteome</keyword>
<comment type="catalytic activity">
    <reaction evidence="2">
        <text>an L-aminoacyl-L-amino acid + H2O = 2 an L-alpha-amino acid</text>
        <dbReference type="Rhea" id="RHEA:48940"/>
        <dbReference type="ChEBI" id="CHEBI:15377"/>
        <dbReference type="ChEBI" id="CHEBI:59869"/>
        <dbReference type="ChEBI" id="CHEBI:77460"/>
        <dbReference type="EC" id="3.4.13.19"/>
    </reaction>
</comment>
<dbReference type="STRING" id="177199.A0A420XX22"/>
<dbReference type="EMBL" id="QVQW01000122">
    <property type="protein sequence ID" value="RKU40089.1"/>
    <property type="molecule type" value="Genomic_DNA"/>
</dbReference>
<dbReference type="SUPFAM" id="SSF51556">
    <property type="entry name" value="Metallo-dependent hydrolases"/>
    <property type="match status" value="1"/>
</dbReference>
<evidence type="ECO:0000313" key="4">
    <source>
        <dbReference type="EMBL" id="RKU40089.1"/>
    </source>
</evidence>
<evidence type="ECO:0000256" key="3">
    <source>
        <dbReference type="SAM" id="Phobius"/>
    </source>
</evidence>
<dbReference type="GO" id="GO:0046872">
    <property type="term" value="F:metal ion binding"/>
    <property type="evidence" value="ECO:0007669"/>
    <property type="project" value="UniProtKB-UniRule"/>
</dbReference>
<dbReference type="Pfam" id="PF01244">
    <property type="entry name" value="Peptidase_M19"/>
    <property type="match status" value="1"/>
</dbReference>
<comment type="caution">
    <text evidence="4">The sequence shown here is derived from an EMBL/GenBank/DDBJ whole genome shotgun (WGS) entry which is preliminary data.</text>
</comment>
<dbReference type="PANTHER" id="PTHR10443">
    <property type="entry name" value="MICROSOMAL DIPEPTIDASE"/>
    <property type="match status" value="1"/>
</dbReference>
<name>A0A420XX22_9PEZI</name>
<comment type="cofactor">
    <cofactor evidence="2">
        <name>Zn(2+)</name>
        <dbReference type="ChEBI" id="CHEBI:29105"/>
    </cofactor>
</comment>
<keyword evidence="2" id="KW-0479">Metal-binding</keyword>
<dbReference type="GO" id="GO:0006508">
    <property type="term" value="P:proteolysis"/>
    <property type="evidence" value="ECO:0007669"/>
    <property type="project" value="UniProtKB-KW"/>
</dbReference>
<accession>A0A420XX22</accession>
<gene>
    <name evidence="4" type="ORF">DL546_002155</name>
</gene>
<dbReference type="InterPro" id="IPR032466">
    <property type="entry name" value="Metal_Hydrolase"/>
</dbReference>
<proteinExistence type="inferred from homology"/>
<keyword evidence="2" id="KW-0378">Hydrolase</keyword>
<dbReference type="CDD" id="cd01301">
    <property type="entry name" value="rDP_like"/>
    <property type="match status" value="1"/>
</dbReference>
<dbReference type="AlphaFoldDB" id="A0A420XX22"/>
<evidence type="ECO:0000256" key="2">
    <source>
        <dbReference type="RuleBase" id="RU341113"/>
    </source>
</evidence>
<keyword evidence="2" id="KW-0645">Protease</keyword>
<keyword evidence="3" id="KW-0812">Transmembrane</keyword>
<dbReference type="EC" id="3.4.13.19" evidence="2"/>
<comment type="similarity">
    <text evidence="2">Belongs to the metallo-dependent hydrolases superfamily. Peptidase M19 family.</text>
</comment>
<keyword evidence="1 2" id="KW-0224">Dipeptidase</keyword>
<dbReference type="PANTHER" id="PTHR10443:SF12">
    <property type="entry name" value="DIPEPTIDASE"/>
    <property type="match status" value="1"/>
</dbReference>
<keyword evidence="2" id="KW-0862">Zinc</keyword>
<reference evidence="4 5" key="1">
    <citation type="submission" date="2018-08" db="EMBL/GenBank/DDBJ databases">
        <title>Draft genome of the lignicolous fungus Coniochaeta pulveracea.</title>
        <authorList>
            <person name="Borstlap C.J."/>
            <person name="De Witt R.N."/>
            <person name="Botha A."/>
            <person name="Volschenk H."/>
        </authorList>
    </citation>
    <scope>NUCLEOTIDE SEQUENCE [LARGE SCALE GENOMIC DNA]</scope>
    <source>
        <strain evidence="4 5">CAB683</strain>
    </source>
</reference>
<keyword evidence="2" id="KW-0482">Metalloprotease</keyword>
<dbReference type="PROSITE" id="PS51365">
    <property type="entry name" value="RENAL_DIPEPTIDASE_2"/>
    <property type="match status" value="1"/>
</dbReference>
<keyword evidence="3" id="KW-0472">Membrane</keyword>